<name>A0ACC0VV50_9STRA</name>
<protein>
    <submittedName>
        <fullName evidence="1">Uncharacterized protein</fullName>
    </submittedName>
</protein>
<gene>
    <name evidence="1" type="ORF">PsorP6_011150</name>
</gene>
<comment type="caution">
    <text evidence="1">The sequence shown here is derived from an EMBL/GenBank/DDBJ whole genome shotgun (WGS) entry which is preliminary data.</text>
</comment>
<keyword evidence="2" id="KW-1185">Reference proteome</keyword>
<sequence>MQGSRRIVLNIIARASDSARRSITLTRRSTSVLAACSSRNGALKLRAAYANQTNFSRCQAVSSLQIRTFSASVDATDVPVPSMGDSISEGTVVEWLKQPGDAVAEDEVVVVLETDKVSVDVRSPYAGVMGKQLAAIDENVLVGAPLFQIVKGAAGSETTQESQKESASLETTQATDKEAAHAAISPDLTGEETTVHVPSMGDSISEGTIVEWVRKAGDYVAQDQVVVVLETDKVSVDVRAPKDGTIKSTLATVDQTVGIGMPLFTMVEGGRAPAAVASKPAAAASASTPVPAAAPNLAEVSNPAAKDVAHVAAGINPLVDAPTRLSRCEKMSRMRLRTAERLKESQNTSASLTTFQEVDMSKLMHLRKQYKDAFEAKHGVKLGFMSAFVKASASALLEVPGVNAMIDDEHQEIVYRDYVDMSVAVSTPKGLVTPVLKNTESMSFADVEKGLAHLAARARDGKLTLEEMSGGNFTISNGGVFGSLMGTPIINLPQSGILGMHATKMRPVVVDGQVVARPMMYLALTYDHRLIDGREGVTCLKSIADKIENPERLLLDV</sequence>
<dbReference type="Proteomes" id="UP001163321">
    <property type="component" value="Chromosome 6"/>
</dbReference>
<accession>A0ACC0VV50</accession>
<proteinExistence type="predicted"/>
<evidence type="ECO:0000313" key="2">
    <source>
        <dbReference type="Proteomes" id="UP001163321"/>
    </source>
</evidence>
<evidence type="ECO:0000313" key="1">
    <source>
        <dbReference type="EMBL" id="KAI9910344.1"/>
    </source>
</evidence>
<organism evidence="1 2">
    <name type="scientific">Peronosclerospora sorghi</name>
    <dbReference type="NCBI Taxonomy" id="230839"/>
    <lineage>
        <taxon>Eukaryota</taxon>
        <taxon>Sar</taxon>
        <taxon>Stramenopiles</taxon>
        <taxon>Oomycota</taxon>
        <taxon>Peronosporomycetes</taxon>
        <taxon>Peronosporales</taxon>
        <taxon>Peronosporaceae</taxon>
        <taxon>Peronosclerospora</taxon>
    </lineage>
</organism>
<dbReference type="EMBL" id="CM047585">
    <property type="protein sequence ID" value="KAI9910344.1"/>
    <property type="molecule type" value="Genomic_DNA"/>
</dbReference>
<reference evidence="1 2" key="1">
    <citation type="journal article" date="2022" name="bioRxiv">
        <title>The genome of the oomycete Peronosclerospora sorghi, a cosmopolitan pathogen of maize and sorghum, is inflated with dispersed pseudogenes.</title>
        <authorList>
            <person name="Fletcher K."/>
            <person name="Martin F."/>
            <person name="Isakeit T."/>
            <person name="Cavanaugh K."/>
            <person name="Magill C."/>
            <person name="Michelmore R."/>
        </authorList>
    </citation>
    <scope>NUCLEOTIDE SEQUENCE [LARGE SCALE GENOMIC DNA]</scope>
    <source>
        <strain evidence="1">P6</strain>
    </source>
</reference>